<feature type="chain" id="PRO_5042042257" evidence="2">
    <location>
        <begin position="18"/>
        <end position="88"/>
    </location>
</feature>
<keyword evidence="4" id="KW-1185">Reference proteome</keyword>
<feature type="compositionally biased region" description="Basic and acidic residues" evidence="1">
    <location>
        <begin position="53"/>
        <end position="69"/>
    </location>
</feature>
<organism evidence="3 4">
    <name type="scientific">Parelaphostrongylus tenuis</name>
    <name type="common">Meningeal worm</name>
    <dbReference type="NCBI Taxonomy" id="148309"/>
    <lineage>
        <taxon>Eukaryota</taxon>
        <taxon>Metazoa</taxon>
        <taxon>Ecdysozoa</taxon>
        <taxon>Nematoda</taxon>
        <taxon>Chromadorea</taxon>
        <taxon>Rhabditida</taxon>
        <taxon>Rhabditina</taxon>
        <taxon>Rhabditomorpha</taxon>
        <taxon>Strongyloidea</taxon>
        <taxon>Metastrongylidae</taxon>
        <taxon>Parelaphostrongylus</taxon>
    </lineage>
</organism>
<keyword evidence="2" id="KW-0732">Signal</keyword>
<name>A0AAD5QIS5_PARTN</name>
<evidence type="ECO:0000256" key="2">
    <source>
        <dbReference type="SAM" id="SignalP"/>
    </source>
</evidence>
<protein>
    <submittedName>
        <fullName evidence="3">Uncharacterized protein</fullName>
    </submittedName>
</protein>
<comment type="caution">
    <text evidence="3">The sequence shown here is derived from an EMBL/GenBank/DDBJ whole genome shotgun (WGS) entry which is preliminary data.</text>
</comment>
<gene>
    <name evidence="3" type="ORF">KIN20_006991</name>
</gene>
<feature type="region of interest" description="Disordered" evidence="1">
    <location>
        <begin position="53"/>
        <end position="88"/>
    </location>
</feature>
<evidence type="ECO:0000313" key="3">
    <source>
        <dbReference type="EMBL" id="KAJ1351054.1"/>
    </source>
</evidence>
<sequence>MAFFLAPFLSKLTLGAAVAPISLNNARDKRTIHEFIEKYGEILRNEAMRSCDEDRKREEPGGMKRREVVMKTGNVRKTRKVRRTRSLR</sequence>
<accession>A0AAD5QIS5</accession>
<dbReference type="EMBL" id="JAHQIW010000989">
    <property type="protein sequence ID" value="KAJ1351054.1"/>
    <property type="molecule type" value="Genomic_DNA"/>
</dbReference>
<evidence type="ECO:0000256" key="1">
    <source>
        <dbReference type="SAM" id="MobiDB-lite"/>
    </source>
</evidence>
<proteinExistence type="predicted"/>
<reference evidence="3" key="1">
    <citation type="submission" date="2021-06" db="EMBL/GenBank/DDBJ databases">
        <title>Parelaphostrongylus tenuis whole genome reference sequence.</title>
        <authorList>
            <person name="Garwood T.J."/>
            <person name="Larsen P.A."/>
            <person name="Fountain-Jones N.M."/>
            <person name="Garbe J.R."/>
            <person name="Macchietto M.G."/>
            <person name="Kania S.A."/>
            <person name="Gerhold R.W."/>
            <person name="Richards J.E."/>
            <person name="Wolf T.M."/>
        </authorList>
    </citation>
    <scope>NUCLEOTIDE SEQUENCE</scope>
    <source>
        <strain evidence="3">MNPRO001-30</strain>
        <tissue evidence="3">Meninges</tissue>
    </source>
</reference>
<feature type="signal peptide" evidence="2">
    <location>
        <begin position="1"/>
        <end position="17"/>
    </location>
</feature>
<dbReference type="AlphaFoldDB" id="A0AAD5QIS5"/>
<evidence type="ECO:0000313" key="4">
    <source>
        <dbReference type="Proteomes" id="UP001196413"/>
    </source>
</evidence>
<feature type="compositionally biased region" description="Basic residues" evidence="1">
    <location>
        <begin position="74"/>
        <end position="88"/>
    </location>
</feature>
<dbReference type="Proteomes" id="UP001196413">
    <property type="component" value="Unassembled WGS sequence"/>
</dbReference>